<keyword evidence="2 5" id="KW-0378">Hydrolase</keyword>
<feature type="compositionally biased region" description="Basic residues" evidence="4">
    <location>
        <begin position="277"/>
        <end position="290"/>
    </location>
</feature>
<dbReference type="PATRIC" id="fig|1189611.3.peg.2575"/>
<dbReference type="SFLD" id="SFLDG01140">
    <property type="entry name" value="C2.B:_Phosphomannomutase_and_P"/>
    <property type="match status" value="1"/>
</dbReference>
<keyword evidence="3" id="KW-0460">Magnesium</keyword>
<dbReference type="RefSeq" id="WP_007008931.1">
    <property type="nucleotide sequence ID" value="NZ_AJXZ01000031.1"/>
</dbReference>
<dbReference type="Proteomes" id="UP000004622">
    <property type="component" value="Unassembled WGS sequence"/>
</dbReference>
<dbReference type="InterPro" id="IPR023214">
    <property type="entry name" value="HAD_sf"/>
</dbReference>
<gene>
    <name evidence="5" type="ORF">A33O_12689</name>
</gene>
<dbReference type="PANTHER" id="PTHR10000">
    <property type="entry name" value="PHOSPHOSERINE PHOSPHATASE"/>
    <property type="match status" value="1"/>
</dbReference>
<dbReference type="GO" id="GO:0050531">
    <property type="term" value="F:mannosyl-3-phosphoglycerate phosphatase activity"/>
    <property type="evidence" value="ECO:0007669"/>
    <property type="project" value="UniProtKB-EC"/>
</dbReference>
<dbReference type="AlphaFoldDB" id="I5BXD1"/>
<dbReference type="NCBIfam" id="TIGR01484">
    <property type="entry name" value="HAD-SF-IIB"/>
    <property type="match status" value="1"/>
</dbReference>
<accession>I5BXD1</accession>
<dbReference type="SUPFAM" id="SSF56784">
    <property type="entry name" value="HAD-like"/>
    <property type="match status" value="1"/>
</dbReference>
<keyword evidence="1" id="KW-0479">Metal-binding</keyword>
<dbReference type="GO" id="GO:0005829">
    <property type="term" value="C:cytosol"/>
    <property type="evidence" value="ECO:0007669"/>
    <property type="project" value="TreeGrafter"/>
</dbReference>
<name>I5BXD1_9HYPH</name>
<dbReference type="Gene3D" id="3.40.50.1000">
    <property type="entry name" value="HAD superfamily/HAD-like"/>
    <property type="match status" value="1"/>
</dbReference>
<dbReference type="Gene3D" id="3.30.980.20">
    <property type="entry name" value="Putative mannosyl-3-phosphoglycerate phosphatase, domain 2"/>
    <property type="match status" value="1"/>
</dbReference>
<evidence type="ECO:0000256" key="3">
    <source>
        <dbReference type="ARBA" id="ARBA00022842"/>
    </source>
</evidence>
<evidence type="ECO:0000256" key="2">
    <source>
        <dbReference type="ARBA" id="ARBA00022801"/>
    </source>
</evidence>
<dbReference type="PANTHER" id="PTHR10000:SF8">
    <property type="entry name" value="HAD SUPERFAMILY HYDROLASE-LIKE, TYPE 3"/>
    <property type="match status" value="1"/>
</dbReference>
<protein>
    <submittedName>
        <fullName evidence="5">Mannosyl-3-phosphoglycerate phosphatase</fullName>
        <ecNumber evidence="5">3.1.3.70</ecNumber>
    </submittedName>
</protein>
<dbReference type="InterPro" id="IPR036412">
    <property type="entry name" value="HAD-like_sf"/>
</dbReference>
<dbReference type="InterPro" id="IPR006379">
    <property type="entry name" value="HAD-SF_hydro_IIB"/>
</dbReference>
<dbReference type="Pfam" id="PF08282">
    <property type="entry name" value="Hydrolase_3"/>
    <property type="match status" value="1"/>
</dbReference>
<dbReference type="NCBIfam" id="TIGR01486">
    <property type="entry name" value="HAD-SF-IIB-MPGP"/>
    <property type="match status" value="1"/>
</dbReference>
<evidence type="ECO:0000256" key="1">
    <source>
        <dbReference type="ARBA" id="ARBA00022723"/>
    </source>
</evidence>
<proteinExistence type="predicted"/>
<dbReference type="InterPro" id="IPR006381">
    <property type="entry name" value="HAD-SF-IIB-MPGP"/>
</dbReference>
<dbReference type="STRING" id="204799.GCA_001696575_01476"/>
<dbReference type="GO" id="GO:0000287">
    <property type="term" value="F:magnesium ion binding"/>
    <property type="evidence" value="ECO:0007669"/>
    <property type="project" value="TreeGrafter"/>
</dbReference>
<dbReference type="EC" id="3.1.3.70" evidence="5"/>
<evidence type="ECO:0000256" key="4">
    <source>
        <dbReference type="SAM" id="MobiDB-lite"/>
    </source>
</evidence>
<evidence type="ECO:0000313" key="6">
    <source>
        <dbReference type="Proteomes" id="UP000004622"/>
    </source>
</evidence>
<dbReference type="GO" id="GO:0051479">
    <property type="term" value="P:mannosylglycerate biosynthetic process"/>
    <property type="evidence" value="ECO:0007669"/>
    <property type="project" value="InterPro"/>
</dbReference>
<dbReference type="EMBL" id="AJXZ01000031">
    <property type="protein sequence ID" value="EIM74233.1"/>
    <property type="molecule type" value="Genomic_DNA"/>
</dbReference>
<dbReference type="SFLD" id="SFLDG01142">
    <property type="entry name" value="C2.B.2:_Mannosyl-3-phosphoglyc"/>
    <property type="match status" value="1"/>
</dbReference>
<comment type="caution">
    <text evidence="5">The sequence shown here is derived from an EMBL/GenBank/DDBJ whole genome shotgun (WGS) entry which is preliminary data.</text>
</comment>
<evidence type="ECO:0000313" key="5">
    <source>
        <dbReference type="EMBL" id="EIM74233.1"/>
    </source>
</evidence>
<organism evidence="5 6">
    <name type="scientific">Nitratireductor aquibiodomus RA22</name>
    <dbReference type="NCBI Taxonomy" id="1189611"/>
    <lineage>
        <taxon>Bacteria</taxon>
        <taxon>Pseudomonadati</taxon>
        <taxon>Pseudomonadota</taxon>
        <taxon>Alphaproteobacteria</taxon>
        <taxon>Hyphomicrobiales</taxon>
        <taxon>Phyllobacteriaceae</taxon>
        <taxon>Nitratireductor</taxon>
    </lineage>
</organism>
<feature type="region of interest" description="Disordered" evidence="4">
    <location>
        <begin position="267"/>
        <end position="309"/>
    </location>
</feature>
<sequence>MIIRPRLVVFSDLDGTLLDHETYDFTPALPAIKALRARFGVLILASSKTAAEIAPLRRALDFSHCPAIVENGAGILASERGSQHESGGRYKELIGHLDALPPELRQCYSSFSDWDEQEMAARTGLSLEAAQLAKQREYSEPGVWSGTEEAFAAFCQALSRKGIHIQKGGRFVTLSFGGTKGQRVRELLARLEDKRVPAISIALGDAPNDRDMLESVDIAIEIPNPAHAGIGKIARGRNQVLRRRVLRGRQAGTKKCSQCWKRSNSGEEHHVGFSAERKRRHAAQSRHHCTRRDGTTAQPFRRPSQDHAHPALAVFGA</sequence>
<reference evidence="5 6" key="1">
    <citation type="journal article" date="2012" name="J. Bacteriol.">
        <title>Genome Sequence of Nitratireductor aquibiodomus Strain RA22.</title>
        <authorList>
            <person name="Singh A."/>
            <person name="Jangir P.K."/>
            <person name="Kumari C."/>
            <person name="Sharma R."/>
        </authorList>
    </citation>
    <scope>NUCLEOTIDE SEQUENCE [LARGE SCALE GENOMIC DNA]</scope>
    <source>
        <strain evidence="5 6">RA22</strain>
    </source>
</reference>
<dbReference type="SFLD" id="SFLDS00003">
    <property type="entry name" value="Haloacid_Dehalogenase"/>
    <property type="match status" value="1"/>
</dbReference>